<organism evidence="4">
    <name type="scientific">Gongylonema pulchrum</name>
    <dbReference type="NCBI Taxonomy" id="637853"/>
    <lineage>
        <taxon>Eukaryota</taxon>
        <taxon>Metazoa</taxon>
        <taxon>Ecdysozoa</taxon>
        <taxon>Nematoda</taxon>
        <taxon>Chromadorea</taxon>
        <taxon>Rhabditida</taxon>
        <taxon>Spirurina</taxon>
        <taxon>Spiruromorpha</taxon>
        <taxon>Spiruroidea</taxon>
        <taxon>Gongylonematidae</taxon>
        <taxon>Gongylonema</taxon>
    </lineage>
</organism>
<reference evidence="2 3" key="2">
    <citation type="submission" date="2018-11" db="EMBL/GenBank/DDBJ databases">
        <authorList>
            <consortium name="Pathogen Informatics"/>
        </authorList>
    </citation>
    <scope>NUCLEOTIDE SEQUENCE [LARGE SCALE GENOMIC DNA]</scope>
</reference>
<evidence type="ECO:0000313" key="4">
    <source>
        <dbReference type="WBParaSite" id="GPUH_0000581501-mRNA-1"/>
    </source>
</evidence>
<evidence type="ECO:0000256" key="1">
    <source>
        <dbReference type="SAM" id="MobiDB-lite"/>
    </source>
</evidence>
<proteinExistence type="predicted"/>
<evidence type="ECO:0000313" key="3">
    <source>
        <dbReference type="Proteomes" id="UP000271098"/>
    </source>
</evidence>
<feature type="compositionally biased region" description="Basic and acidic residues" evidence="1">
    <location>
        <begin position="64"/>
        <end position="76"/>
    </location>
</feature>
<feature type="compositionally biased region" description="Polar residues" evidence="1">
    <location>
        <begin position="24"/>
        <end position="33"/>
    </location>
</feature>
<evidence type="ECO:0000313" key="2">
    <source>
        <dbReference type="EMBL" id="VDK52244.1"/>
    </source>
</evidence>
<feature type="region of interest" description="Disordered" evidence="1">
    <location>
        <begin position="1"/>
        <end position="89"/>
    </location>
</feature>
<protein>
    <submittedName>
        <fullName evidence="2 4">Uncharacterized protein</fullName>
    </submittedName>
</protein>
<accession>A0A183DAR6</accession>
<keyword evidence="3" id="KW-1185">Reference proteome</keyword>
<reference evidence="4" key="1">
    <citation type="submission" date="2016-06" db="UniProtKB">
        <authorList>
            <consortium name="WormBaseParasite"/>
        </authorList>
    </citation>
    <scope>IDENTIFICATION</scope>
</reference>
<sequence length="105" mass="11684">MHFRDINTRGSSPKPLPFGRDGSRSSGALQQQGIRRKRFEEAADPNSGGFRRNGWKKRTSQQRRVWEEGVRGEAADRGSGGLGDSSGTLQQKRYFATAAALKDCW</sequence>
<dbReference type="EMBL" id="UYRT01012744">
    <property type="protein sequence ID" value="VDK52244.1"/>
    <property type="molecule type" value="Genomic_DNA"/>
</dbReference>
<dbReference type="WBParaSite" id="GPUH_0000581501-mRNA-1">
    <property type="protein sequence ID" value="GPUH_0000581501-mRNA-1"/>
    <property type="gene ID" value="GPUH_0000581501"/>
</dbReference>
<name>A0A183DAR6_9BILA</name>
<dbReference type="Proteomes" id="UP000271098">
    <property type="component" value="Unassembled WGS sequence"/>
</dbReference>
<gene>
    <name evidence="2" type="ORF">GPUH_LOCUS5808</name>
</gene>
<dbReference type="AlphaFoldDB" id="A0A183DAR6"/>